<dbReference type="Proteomes" id="UP000029640">
    <property type="component" value="Unassembled WGS sequence"/>
</dbReference>
<name>A0A095VS33_9GAMM</name>
<feature type="coiled-coil region" evidence="1">
    <location>
        <begin position="24"/>
        <end position="58"/>
    </location>
</feature>
<dbReference type="PANTHER" id="PTHR36508:SF1">
    <property type="entry name" value="PROTEIN SLYX"/>
    <property type="match status" value="1"/>
</dbReference>
<comment type="caution">
    <text evidence="2">The sequence shown here is derived from an EMBL/GenBank/DDBJ whole genome shotgun (WGS) entry which is preliminary data.</text>
</comment>
<evidence type="ECO:0000313" key="3">
    <source>
        <dbReference type="Proteomes" id="UP000029640"/>
    </source>
</evidence>
<evidence type="ECO:0000313" key="2">
    <source>
        <dbReference type="EMBL" id="KGE04267.1"/>
    </source>
</evidence>
<dbReference type="AlphaFoldDB" id="A0A095VS33"/>
<dbReference type="eggNOG" id="COG2900">
    <property type="taxonomic scope" value="Bacteria"/>
</dbReference>
<dbReference type="HOGENOM" id="CLU_180796_4_2_6"/>
<keyword evidence="1" id="KW-0175">Coiled coil</keyword>
<accession>A0A095VS33</accession>
<dbReference type="InterPro" id="IPR007236">
    <property type="entry name" value="SlyX"/>
</dbReference>
<sequence length="72" mass="8019">MAEEKQEVALAALEMELAFQGDALQALDRAYGEQQQALLELRKQVSLLAARLRSLDERVPADEGEEAPPPHY</sequence>
<evidence type="ECO:0008006" key="4">
    <source>
        <dbReference type="Google" id="ProtNLM"/>
    </source>
</evidence>
<dbReference type="RefSeq" id="WP_035515286.1">
    <property type="nucleotide sequence ID" value="NZ_KN234754.1"/>
</dbReference>
<keyword evidence="3" id="KW-1185">Reference proteome</keyword>
<gene>
    <name evidence="2" type="ORF">HRUBRA_01131</name>
</gene>
<evidence type="ECO:0000256" key="1">
    <source>
        <dbReference type="SAM" id="Coils"/>
    </source>
</evidence>
<protein>
    <recommendedName>
        <fullName evidence="4">Protein SlyX homolog</fullName>
    </recommendedName>
</protein>
<reference evidence="2 3" key="1">
    <citation type="journal article" date="2014" name="Genome Announc.">
        <title>Genome Sequence of Gammaproteobacterial Pseudohaliea rubra Type Strain DSM 19751, Isolated from Coastal Seawater of the Mediterranean Sea.</title>
        <authorList>
            <person name="Spring S."/>
            <person name="Fiebig A."/>
            <person name="Riedel T."/>
            <person name="Goker M."/>
            <person name="Klenk H.P."/>
        </authorList>
    </citation>
    <scope>NUCLEOTIDE SEQUENCE [LARGE SCALE GENOMIC DNA]</scope>
    <source>
        <strain evidence="2 3">DSM 19751</strain>
    </source>
</reference>
<dbReference type="STRING" id="1265313.HRUBRA_01131"/>
<proteinExistence type="predicted"/>
<dbReference type="EMBL" id="AUVB01000031">
    <property type="protein sequence ID" value="KGE04267.1"/>
    <property type="molecule type" value="Genomic_DNA"/>
</dbReference>
<dbReference type="Pfam" id="PF04102">
    <property type="entry name" value="SlyX"/>
    <property type="match status" value="1"/>
</dbReference>
<organism evidence="2 3">
    <name type="scientific">Pseudohaliea rubra DSM 19751</name>
    <dbReference type="NCBI Taxonomy" id="1265313"/>
    <lineage>
        <taxon>Bacteria</taxon>
        <taxon>Pseudomonadati</taxon>
        <taxon>Pseudomonadota</taxon>
        <taxon>Gammaproteobacteria</taxon>
        <taxon>Cellvibrionales</taxon>
        <taxon>Halieaceae</taxon>
        <taxon>Pseudohaliea</taxon>
    </lineage>
</organism>
<dbReference type="PANTHER" id="PTHR36508">
    <property type="entry name" value="PROTEIN SLYX"/>
    <property type="match status" value="1"/>
</dbReference>